<evidence type="ECO:0000313" key="1">
    <source>
        <dbReference type="EMBL" id="QIK63781.1"/>
    </source>
</evidence>
<protein>
    <recommendedName>
        <fullName evidence="3">Immunity protein 22</fullName>
    </recommendedName>
</protein>
<dbReference type="AlphaFoldDB" id="A0A6G7XHE2"/>
<evidence type="ECO:0008006" key="3">
    <source>
        <dbReference type="Google" id="ProtNLM"/>
    </source>
</evidence>
<proteinExistence type="predicted"/>
<keyword evidence="2" id="KW-1185">Reference proteome</keyword>
<evidence type="ECO:0000313" key="2">
    <source>
        <dbReference type="Proteomes" id="UP000502677"/>
    </source>
</evidence>
<dbReference type="EMBL" id="CP049863">
    <property type="protein sequence ID" value="QIK63781.1"/>
    <property type="molecule type" value="Genomic_DNA"/>
</dbReference>
<sequence length="136" mass="15178">MAERMNEGSALFAPDIVSIWIGIFADESALRAYLEPVYTDDGDTRSDFRADFDIDYDDDFAEADLSTNLVEQLPQHSYGSTIDAAALADIRRYPSANALLLLYNIDASAFQNHPGRMTLLGTYAYSPTTPDLSRYY</sequence>
<gene>
    <name evidence="1" type="ORF">G7068_11740</name>
</gene>
<name>A0A6G7XHE2_9MICO</name>
<dbReference type="RefSeq" id="WP_166292123.1">
    <property type="nucleotide sequence ID" value="NZ_CP049863.1"/>
</dbReference>
<organism evidence="1 2">
    <name type="scientific">Leucobacter viscericola</name>
    <dbReference type="NCBI Taxonomy" id="2714935"/>
    <lineage>
        <taxon>Bacteria</taxon>
        <taxon>Bacillati</taxon>
        <taxon>Actinomycetota</taxon>
        <taxon>Actinomycetes</taxon>
        <taxon>Micrococcales</taxon>
        <taxon>Microbacteriaceae</taxon>
        <taxon>Leucobacter</taxon>
    </lineage>
</organism>
<reference evidence="1 2" key="1">
    <citation type="submission" date="2020-03" db="EMBL/GenBank/DDBJ databases">
        <title>Leucobacter sp. nov., isolated from beetles.</title>
        <authorList>
            <person name="Hyun D.-W."/>
            <person name="Bae J.-W."/>
        </authorList>
    </citation>
    <scope>NUCLEOTIDE SEQUENCE [LARGE SCALE GENOMIC DNA]</scope>
    <source>
        <strain evidence="1 2">HDW9C</strain>
    </source>
</reference>
<dbReference type="KEGG" id="lvi:G7068_11740"/>
<accession>A0A6G7XHE2</accession>
<dbReference type="Pfam" id="PF14112">
    <property type="entry name" value="DUF4284"/>
    <property type="match status" value="1"/>
</dbReference>
<dbReference type="InterPro" id="IPR025560">
    <property type="entry name" value="Imm22"/>
</dbReference>
<dbReference type="Proteomes" id="UP000502677">
    <property type="component" value="Chromosome"/>
</dbReference>